<dbReference type="SUPFAM" id="SSF46626">
    <property type="entry name" value="Cytochrome c"/>
    <property type="match status" value="1"/>
</dbReference>
<feature type="chain" id="PRO_5020910180" description="Cytochrome c domain-containing protein" evidence="5">
    <location>
        <begin position="26"/>
        <end position="204"/>
    </location>
</feature>
<evidence type="ECO:0000256" key="3">
    <source>
        <dbReference type="ARBA" id="ARBA00023004"/>
    </source>
</evidence>
<keyword evidence="8" id="KW-1185">Reference proteome</keyword>
<dbReference type="InterPro" id="IPR036909">
    <property type="entry name" value="Cyt_c-like_dom_sf"/>
</dbReference>
<comment type="caution">
    <text evidence="7">The sequence shown here is derived from an EMBL/GenBank/DDBJ whole genome shotgun (WGS) entry which is preliminary data.</text>
</comment>
<feature type="signal peptide" evidence="5">
    <location>
        <begin position="1"/>
        <end position="25"/>
    </location>
</feature>
<evidence type="ECO:0000256" key="5">
    <source>
        <dbReference type="SAM" id="SignalP"/>
    </source>
</evidence>
<dbReference type="AlphaFoldDB" id="A0A4R2L039"/>
<dbReference type="EMBL" id="SLWX01000003">
    <property type="protein sequence ID" value="TCO77099.1"/>
    <property type="molecule type" value="Genomic_DNA"/>
</dbReference>
<accession>A0A4R2L039</accession>
<evidence type="ECO:0000256" key="4">
    <source>
        <dbReference type="PROSITE-ProRule" id="PRU00433"/>
    </source>
</evidence>
<dbReference type="OrthoDB" id="9811281at2"/>
<name>A0A4R2L039_9GAMM</name>
<protein>
    <recommendedName>
        <fullName evidence="6">Cytochrome c domain-containing protein</fullName>
    </recommendedName>
</protein>
<dbReference type="PROSITE" id="PS51007">
    <property type="entry name" value="CYTC"/>
    <property type="match status" value="1"/>
</dbReference>
<dbReference type="GO" id="GO:0020037">
    <property type="term" value="F:heme binding"/>
    <property type="evidence" value="ECO:0007669"/>
    <property type="project" value="InterPro"/>
</dbReference>
<evidence type="ECO:0000313" key="8">
    <source>
        <dbReference type="Proteomes" id="UP000294980"/>
    </source>
</evidence>
<feature type="domain" description="Cytochrome c" evidence="6">
    <location>
        <begin position="56"/>
        <end position="174"/>
    </location>
</feature>
<keyword evidence="2 4" id="KW-0479">Metal-binding</keyword>
<reference evidence="7 8" key="1">
    <citation type="submission" date="2019-03" db="EMBL/GenBank/DDBJ databases">
        <title>Genomic Encyclopedia of Type Strains, Phase IV (KMG-IV): sequencing the most valuable type-strain genomes for metagenomic binning, comparative biology and taxonomic classification.</title>
        <authorList>
            <person name="Goeker M."/>
        </authorList>
    </citation>
    <scope>NUCLEOTIDE SEQUENCE [LARGE SCALE GENOMIC DNA]</scope>
    <source>
        <strain evidence="7 8">DSM 23344</strain>
    </source>
</reference>
<sequence length="204" mass="22349">MILKHPCFRTLAALALLLPVASAHAQDPESYLDDYLPVDNALVVDVPEAVQSADDPDVKRGRYLVSLLGCASCHTDGALLGAPDSDRSLAGSRVGIAISDPMRDRYPAIVYPPNITPHDETGIGAWTEDDLVRLLRGGMDRHGGRALPVMPWQNYARLRASDALAIARYLKNIEPLEHRVPRRVRAGTPASAPYVHVGLYQRRE</sequence>
<evidence type="ECO:0000259" key="6">
    <source>
        <dbReference type="PROSITE" id="PS51007"/>
    </source>
</evidence>
<keyword evidence="1 4" id="KW-0349">Heme</keyword>
<evidence type="ECO:0000313" key="7">
    <source>
        <dbReference type="EMBL" id="TCO77099.1"/>
    </source>
</evidence>
<dbReference type="GO" id="GO:0046872">
    <property type="term" value="F:metal ion binding"/>
    <property type="evidence" value="ECO:0007669"/>
    <property type="project" value="UniProtKB-KW"/>
</dbReference>
<evidence type="ECO:0000256" key="1">
    <source>
        <dbReference type="ARBA" id="ARBA00022617"/>
    </source>
</evidence>
<dbReference type="Gene3D" id="1.10.760.10">
    <property type="entry name" value="Cytochrome c-like domain"/>
    <property type="match status" value="1"/>
</dbReference>
<dbReference type="PANTHER" id="PTHR35008:SF4">
    <property type="entry name" value="BLL4482 PROTEIN"/>
    <property type="match status" value="1"/>
</dbReference>
<dbReference type="Proteomes" id="UP000294980">
    <property type="component" value="Unassembled WGS sequence"/>
</dbReference>
<keyword evidence="3 4" id="KW-0408">Iron</keyword>
<organism evidence="7 8">
    <name type="scientific">Chromatocurvus halotolerans</name>
    <dbReference type="NCBI Taxonomy" id="1132028"/>
    <lineage>
        <taxon>Bacteria</taxon>
        <taxon>Pseudomonadati</taxon>
        <taxon>Pseudomonadota</taxon>
        <taxon>Gammaproteobacteria</taxon>
        <taxon>Cellvibrionales</taxon>
        <taxon>Halieaceae</taxon>
        <taxon>Chromatocurvus</taxon>
    </lineage>
</organism>
<dbReference type="InterPro" id="IPR051459">
    <property type="entry name" value="Cytochrome_c-type_DH"/>
</dbReference>
<dbReference type="PANTHER" id="PTHR35008">
    <property type="entry name" value="BLL4482 PROTEIN-RELATED"/>
    <property type="match status" value="1"/>
</dbReference>
<keyword evidence="5" id="KW-0732">Signal</keyword>
<proteinExistence type="predicted"/>
<dbReference type="RefSeq" id="WP_117317322.1">
    <property type="nucleotide sequence ID" value="NZ_QQSW01000008.1"/>
</dbReference>
<gene>
    <name evidence="7" type="ORF">EV688_103113</name>
</gene>
<dbReference type="InterPro" id="IPR009056">
    <property type="entry name" value="Cyt_c-like_dom"/>
</dbReference>
<dbReference type="GO" id="GO:0009055">
    <property type="term" value="F:electron transfer activity"/>
    <property type="evidence" value="ECO:0007669"/>
    <property type="project" value="InterPro"/>
</dbReference>
<evidence type="ECO:0000256" key="2">
    <source>
        <dbReference type="ARBA" id="ARBA00022723"/>
    </source>
</evidence>